<dbReference type="RefSeq" id="XP_007717781.1">
    <property type="nucleotide sequence ID" value="XM_007719591.1"/>
</dbReference>
<feature type="compositionally biased region" description="Low complexity" evidence="1">
    <location>
        <begin position="174"/>
        <end position="195"/>
    </location>
</feature>
<keyword evidence="2" id="KW-0472">Membrane</keyword>
<name>W6XQN2_COCC2</name>
<dbReference type="KEGG" id="bze:COCCADRAFT_110488"/>
<feature type="chain" id="PRO_5004885041" description="Mid2 domain-containing protein" evidence="3">
    <location>
        <begin position="23"/>
        <end position="457"/>
    </location>
</feature>
<keyword evidence="2" id="KW-1133">Transmembrane helix</keyword>
<protein>
    <recommendedName>
        <fullName evidence="6">Mid2 domain-containing protein</fullName>
    </recommendedName>
</protein>
<dbReference type="Proteomes" id="UP000053841">
    <property type="component" value="Unassembled WGS sequence"/>
</dbReference>
<feature type="region of interest" description="Disordered" evidence="1">
    <location>
        <begin position="296"/>
        <end position="317"/>
    </location>
</feature>
<feature type="compositionally biased region" description="Polar residues" evidence="1">
    <location>
        <begin position="196"/>
        <end position="206"/>
    </location>
</feature>
<keyword evidence="5" id="KW-1185">Reference proteome</keyword>
<feature type="signal peptide" evidence="3">
    <location>
        <begin position="1"/>
        <end position="22"/>
    </location>
</feature>
<sequence length="457" mass="47591">MSSALVLRRIVVVAALAISATAQQCYYPNGDRAPDTEQPCSSAEGSACCPEKWQCLDNGLCHYPANNLYGRYSCTDKSWKSEGCPSNLCTYALDLKAAGGESITQCSDHNDQWCCNADAVHVNCCQESPSPRPFFALQDPAAYATIGSMTASTVPNLASITGQASGSGSGDQMSTSPTSASRSSPSSPASSPRTTDTLSSPTSRDLSASANLRSSATPFTSVFFSLSSGSTGFVSVPVTSVLTPTPGTSNAADGGSNGGGSNSNLGLIIGCAVGIPLGLALIGIIFLLFRKRRQQNRDPYSKADRADEDDSNIAGAAGTKLTKKEMYRNSASAAEIDGNPVGVGRPVSTIQGHAELASGNGFQAGHGTPYGPDAVGIGGGNLHPDRNTWNTFPPQYSPGQNQAAFNYPEASELADTSTRPTVDEKGEQQYVAYRPQPAAEMPTITTPPEDVEKNLRS</sequence>
<evidence type="ECO:0000256" key="2">
    <source>
        <dbReference type="SAM" id="Phobius"/>
    </source>
</evidence>
<evidence type="ECO:0000313" key="4">
    <source>
        <dbReference type="EMBL" id="EUC27918.1"/>
    </source>
</evidence>
<keyword evidence="3" id="KW-0732">Signal</keyword>
<feature type="compositionally biased region" description="Polar residues" evidence="1">
    <location>
        <begin position="161"/>
        <end position="173"/>
    </location>
</feature>
<dbReference type="EMBL" id="KI964863">
    <property type="protein sequence ID" value="EUC27918.1"/>
    <property type="molecule type" value="Genomic_DNA"/>
</dbReference>
<feature type="transmembrane region" description="Helical" evidence="2">
    <location>
        <begin position="265"/>
        <end position="289"/>
    </location>
</feature>
<evidence type="ECO:0008006" key="6">
    <source>
        <dbReference type="Google" id="ProtNLM"/>
    </source>
</evidence>
<dbReference type="eggNOG" id="ENOG502SQDU">
    <property type="taxonomic scope" value="Eukaryota"/>
</dbReference>
<organism evidence="4 5">
    <name type="scientific">Cochliobolus carbonum (strain 26-R-13)</name>
    <name type="common">Maize leaf spot fungus</name>
    <name type="synonym">Bipolaris zeicola</name>
    <dbReference type="NCBI Taxonomy" id="930089"/>
    <lineage>
        <taxon>Eukaryota</taxon>
        <taxon>Fungi</taxon>
        <taxon>Dikarya</taxon>
        <taxon>Ascomycota</taxon>
        <taxon>Pezizomycotina</taxon>
        <taxon>Dothideomycetes</taxon>
        <taxon>Pleosporomycetidae</taxon>
        <taxon>Pleosporales</taxon>
        <taxon>Pleosporineae</taxon>
        <taxon>Pleosporaceae</taxon>
        <taxon>Bipolaris</taxon>
    </lineage>
</organism>
<accession>W6XQN2</accession>
<reference evidence="4 5" key="1">
    <citation type="journal article" date="2013" name="PLoS Genet.">
        <title>Comparative genome structure, secondary metabolite, and effector coding capacity across Cochliobolus pathogens.</title>
        <authorList>
            <person name="Condon B.J."/>
            <person name="Leng Y."/>
            <person name="Wu D."/>
            <person name="Bushley K.E."/>
            <person name="Ohm R.A."/>
            <person name="Otillar R."/>
            <person name="Martin J."/>
            <person name="Schackwitz W."/>
            <person name="Grimwood J."/>
            <person name="MohdZainudin N."/>
            <person name="Xue C."/>
            <person name="Wang R."/>
            <person name="Manning V.A."/>
            <person name="Dhillon B."/>
            <person name="Tu Z.J."/>
            <person name="Steffenson B.J."/>
            <person name="Salamov A."/>
            <person name="Sun H."/>
            <person name="Lowry S."/>
            <person name="LaButti K."/>
            <person name="Han J."/>
            <person name="Copeland A."/>
            <person name="Lindquist E."/>
            <person name="Barry K."/>
            <person name="Schmutz J."/>
            <person name="Baker S.E."/>
            <person name="Ciuffetti L.M."/>
            <person name="Grigoriev I.V."/>
            <person name="Zhong S."/>
            <person name="Turgeon B.G."/>
        </authorList>
    </citation>
    <scope>NUCLEOTIDE SEQUENCE [LARGE SCALE GENOMIC DNA]</scope>
    <source>
        <strain evidence="4 5">26-R-13</strain>
    </source>
</reference>
<proteinExistence type="predicted"/>
<dbReference type="GeneID" id="19144112"/>
<dbReference type="HOGENOM" id="CLU_572620_0_0_1"/>
<feature type="region of interest" description="Disordered" evidence="1">
    <location>
        <begin position="358"/>
        <end position="377"/>
    </location>
</feature>
<feature type="compositionally biased region" description="Basic and acidic residues" evidence="1">
    <location>
        <begin position="296"/>
        <end position="305"/>
    </location>
</feature>
<evidence type="ECO:0000313" key="5">
    <source>
        <dbReference type="Proteomes" id="UP000053841"/>
    </source>
</evidence>
<feature type="region of interest" description="Disordered" evidence="1">
    <location>
        <begin position="433"/>
        <end position="457"/>
    </location>
</feature>
<keyword evidence="2" id="KW-0812">Transmembrane</keyword>
<gene>
    <name evidence="4" type="ORF">COCCADRAFT_110488</name>
</gene>
<dbReference type="OrthoDB" id="5215637at2759"/>
<evidence type="ECO:0000256" key="1">
    <source>
        <dbReference type="SAM" id="MobiDB-lite"/>
    </source>
</evidence>
<evidence type="ECO:0000256" key="3">
    <source>
        <dbReference type="SAM" id="SignalP"/>
    </source>
</evidence>
<dbReference type="CDD" id="cd12087">
    <property type="entry name" value="TM_EGFR-like"/>
    <property type="match status" value="1"/>
</dbReference>
<dbReference type="AlphaFoldDB" id="W6XQN2"/>
<feature type="region of interest" description="Disordered" evidence="1">
    <location>
        <begin position="161"/>
        <end position="206"/>
    </location>
</feature>